<comment type="similarity">
    <text evidence="1">Belongs to the GSP E family.</text>
</comment>
<reference evidence="6 7" key="1">
    <citation type="journal article" date="2017" name="Nat. Commun.">
        <title>In situ click chemistry generation of cyclooxygenase-2 inhibitors.</title>
        <authorList>
            <person name="Bhardwaj A."/>
            <person name="Kaur J."/>
            <person name="Wuest M."/>
            <person name="Wuest F."/>
        </authorList>
    </citation>
    <scope>NUCLEOTIDE SEQUENCE [LARGE SCALE GENOMIC DNA]</scope>
    <source>
        <strain evidence="6">S2_018_000_R2_106</strain>
    </source>
</reference>
<dbReference type="AlphaFoldDB" id="A0A6N4R0Q0"/>
<evidence type="ECO:0000259" key="5">
    <source>
        <dbReference type="Pfam" id="PF00437"/>
    </source>
</evidence>
<dbReference type="EMBL" id="VAFM01000002">
    <property type="protein sequence ID" value="TKW60928.1"/>
    <property type="molecule type" value="Genomic_DNA"/>
</dbReference>
<evidence type="ECO:0000256" key="4">
    <source>
        <dbReference type="SAM" id="MobiDB-lite"/>
    </source>
</evidence>
<protein>
    <recommendedName>
        <fullName evidence="5">Bacterial type II secretion system protein E domain-containing protein</fullName>
    </recommendedName>
</protein>
<dbReference type="Gene3D" id="3.30.450.90">
    <property type="match status" value="1"/>
</dbReference>
<dbReference type="PANTHER" id="PTHR30258:SF2">
    <property type="entry name" value="COMG OPERON PROTEIN 1"/>
    <property type="match status" value="1"/>
</dbReference>
<evidence type="ECO:0000313" key="6">
    <source>
        <dbReference type="EMBL" id="TKW60928.1"/>
    </source>
</evidence>
<feature type="domain" description="Bacterial type II secretion system protein E" evidence="5">
    <location>
        <begin position="218"/>
        <end position="602"/>
    </location>
</feature>
<dbReference type="InterPro" id="IPR001482">
    <property type="entry name" value="T2SS/T4SS_dom"/>
</dbReference>
<evidence type="ECO:0000313" key="7">
    <source>
        <dbReference type="Proteomes" id="UP000320948"/>
    </source>
</evidence>
<name>A0A6N4R0Q0_BLAVI</name>
<comment type="caution">
    <text evidence="6">The sequence shown here is derived from an EMBL/GenBank/DDBJ whole genome shotgun (WGS) entry which is preliminary data.</text>
</comment>
<dbReference type="Gene3D" id="3.40.50.300">
    <property type="entry name" value="P-loop containing nucleotide triphosphate hydrolases"/>
    <property type="match status" value="1"/>
</dbReference>
<gene>
    <name evidence="6" type="ORF">DI628_08565</name>
</gene>
<evidence type="ECO:0000256" key="3">
    <source>
        <dbReference type="ARBA" id="ARBA00022840"/>
    </source>
</evidence>
<keyword evidence="3" id="KW-0067">ATP-binding</keyword>
<keyword evidence="2" id="KW-0547">Nucleotide-binding</keyword>
<dbReference type="PANTHER" id="PTHR30258">
    <property type="entry name" value="TYPE II SECRETION SYSTEM PROTEIN GSPE-RELATED"/>
    <property type="match status" value="1"/>
</dbReference>
<dbReference type="GO" id="GO:0016887">
    <property type="term" value="F:ATP hydrolysis activity"/>
    <property type="evidence" value="ECO:0007669"/>
    <property type="project" value="TreeGrafter"/>
</dbReference>
<proteinExistence type="inferred from homology"/>
<evidence type="ECO:0000256" key="2">
    <source>
        <dbReference type="ARBA" id="ARBA00022741"/>
    </source>
</evidence>
<accession>A0A6N4R0Q0</accession>
<evidence type="ECO:0000256" key="1">
    <source>
        <dbReference type="ARBA" id="ARBA00006611"/>
    </source>
</evidence>
<feature type="region of interest" description="Disordered" evidence="4">
    <location>
        <begin position="1"/>
        <end position="47"/>
    </location>
</feature>
<dbReference type="Proteomes" id="UP000320948">
    <property type="component" value="Unassembled WGS sequence"/>
</dbReference>
<dbReference type="Pfam" id="PF00437">
    <property type="entry name" value="T2SSE"/>
    <property type="match status" value="1"/>
</dbReference>
<dbReference type="SUPFAM" id="SSF52540">
    <property type="entry name" value="P-loop containing nucleoside triphosphate hydrolases"/>
    <property type="match status" value="1"/>
</dbReference>
<organism evidence="6 7">
    <name type="scientific">Blastochloris viridis</name>
    <name type="common">Rhodopseudomonas viridis</name>
    <dbReference type="NCBI Taxonomy" id="1079"/>
    <lineage>
        <taxon>Bacteria</taxon>
        <taxon>Pseudomonadati</taxon>
        <taxon>Pseudomonadota</taxon>
        <taxon>Alphaproteobacteria</taxon>
        <taxon>Hyphomicrobiales</taxon>
        <taxon>Blastochloridaceae</taxon>
        <taxon>Blastochloris</taxon>
    </lineage>
</organism>
<dbReference type="GO" id="GO:0005524">
    <property type="term" value="F:ATP binding"/>
    <property type="evidence" value="ECO:0007669"/>
    <property type="project" value="UniProtKB-KW"/>
</dbReference>
<sequence>MQNPLPPEATPAQEAGAALPPQTSLPQGVPMPISLSPTPQVQVGGEELSPREEMYQSILKILHASNDLGIDRMAHAHLEKALVSASSKQLVVRDLINQKIINRVQLARAMARYNRARELLSILDIPAEAQALRSELQPRLRTVLRRERIIPMSIRKEESGAITDVHFAHDSPLRDLVLEANLREFFPPTAKIHWHFCLREVAGAFWMAGESESIDSDMEAEALLDRIITNAIDARSSDIHIDPSIKGEPRAIIKYRIDGFVHPKEVITTEQLERLRVRIENLARMPKVNLNYANKGAFTRSGYDWRVQIQPHAGRLGPVPRLVLRRLQPDVMPLEVLGYPPDFIEKIKTAAGSPNGVIFWTGPTGSGKTEAIHSAVVSANPMAKGLSVHTIEDPPEKRVPGYAVQMEIASEDPNRTGLQLMKSSLRADPDVVIFGEVRDSEMAKLVFEAANTGHLVFTTLHTNTALDAIARLDELGINGFLLSYVRGIAAQRLVRRLCGHCKLPMQEPDDYTRYVFDRYNVPLSGANLFVANNEGCANCNYTGYYGRIAAAEWLKPTREIVEASTEKNYADLEDMAKRAGWQPMGRMGVQHVKNGITDATELSTKILELAAETLTG</sequence>
<dbReference type="InterPro" id="IPR027417">
    <property type="entry name" value="P-loop_NTPase"/>
</dbReference>
<dbReference type="GO" id="GO:0005886">
    <property type="term" value="C:plasma membrane"/>
    <property type="evidence" value="ECO:0007669"/>
    <property type="project" value="TreeGrafter"/>
</dbReference>